<name>A0A934QGT8_9PROT</name>
<keyword evidence="2" id="KW-1185">Reference proteome</keyword>
<evidence type="ECO:0000313" key="1">
    <source>
        <dbReference type="EMBL" id="MBK1696619.1"/>
    </source>
</evidence>
<reference evidence="1" key="2">
    <citation type="journal article" date="2020" name="Microorganisms">
        <title>Osmotic Adaptation and Compatible Solute Biosynthesis of Phototrophic Bacteria as Revealed from Genome Analyses.</title>
        <authorList>
            <person name="Imhoff J.F."/>
            <person name="Rahn T."/>
            <person name="Kunzel S."/>
            <person name="Keller A."/>
            <person name="Neulinger S.C."/>
        </authorList>
    </citation>
    <scope>NUCLEOTIDE SEQUENCE</scope>
    <source>
        <strain evidence="1">DSM 9154</strain>
    </source>
</reference>
<evidence type="ECO:0000313" key="2">
    <source>
        <dbReference type="Proteomes" id="UP000778970"/>
    </source>
</evidence>
<accession>A0A934QGT8</accession>
<dbReference type="EMBL" id="NRRE01000017">
    <property type="protein sequence ID" value="MBK1696619.1"/>
    <property type="molecule type" value="Genomic_DNA"/>
</dbReference>
<reference evidence="1" key="1">
    <citation type="submission" date="2017-08" db="EMBL/GenBank/DDBJ databases">
        <authorList>
            <person name="Imhoff J.F."/>
            <person name="Rahn T."/>
            <person name="Kuenzel S."/>
            <person name="Neulinger S.C."/>
        </authorList>
    </citation>
    <scope>NUCLEOTIDE SEQUENCE</scope>
    <source>
        <strain evidence="1">DSM 9154</strain>
    </source>
</reference>
<organism evidence="1 2">
    <name type="scientific">Rhodovibrio salinarum</name>
    <dbReference type="NCBI Taxonomy" id="1087"/>
    <lineage>
        <taxon>Bacteria</taxon>
        <taxon>Pseudomonadati</taxon>
        <taxon>Pseudomonadota</taxon>
        <taxon>Alphaproteobacteria</taxon>
        <taxon>Rhodospirillales</taxon>
        <taxon>Rhodovibrionaceae</taxon>
        <taxon>Rhodovibrio</taxon>
    </lineage>
</organism>
<dbReference type="AlphaFoldDB" id="A0A934QGT8"/>
<dbReference type="RefSeq" id="WP_027289466.1">
    <property type="nucleotide sequence ID" value="NZ_NRRE01000017.1"/>
</dbReference>
<protein>
    <submittedName>
        <fullName evidence="1">Uncharacterized protein</fullName>
    </submittedName>
</protein>
<gene>
    <name evidence="1" type="ORF">CKO21_05110</name>
</gene>
<dbReference type="Proteomes" id="UP000778970">
    <property type="component" value="Unassembled WGS sequence"/>
</dbReference>
<proteinExistence type="predicted"/>
<comment type="caution">
    <text evidence="1">The sequence shown here is derived from an EMBL/GenBank/DDBJ whole genome shotgun (WGS) entry which is preliminary data.</text>
</comment>
<sequence>MNIKPRTFTYGGRTFEVRAAAENEGWKVRVFENNRPVTAVVYTVSHENQIDAKIQDLPVDLLQELMRLAQSDVEQGRVALL</sequence>